<keyword evidence="13" id="KW-1185">Reference proteome</keyword>
<evidence type="ECO:0000256" key="8">
    <source>
        <dbReference type="ARBA" id="ARBA00023012"/>
    </source>
</evidence>
<dbReference type="Pfam" id="PF13796">
    <property type="entry name" value="Sensor"/>
    <property type="match status" value="1"/>
</dbReference>
<keyword evidence="3" id="KW-0597">Phosphoprotein</keyword>
<organism evidence="12 13">
    <name type="scientific">Oerskovia gallyi</name>
    <dbReference type="NCBI Taxonomy" id="2762226"/>
    <lineage>
        <taxon>Bacteria</taxon>
        <taxon>Bacillati</taxon>
        <taxon>Actinomycetota</taxon>
        <taxon>Actinomycetes</taxon>
        <taxon>Micrococcales</taxon>
        <taxon>Cellulomonadaceae</taxon>
        <taxon>Oerskovia</taxon>
    </lineage>
</organism>
<dbReference type="SUPFAM" id="SSF55874">
    <property type="entry name" value="ATPase domain of HSP90 chaperone/DNA topoisomerase II/histidine kinase"/>
    <property type="match status" value="1"/>
</dbReference>
<dbReference type="Gene3D" id="1.20.5.1930">
    <property type="match status" value="1"/>
</dbReference>
<dbReference type="EMBL" id="JACSQE010000008">
    <property type="protein sequence ID" value="MBD7999179.1"/>
    <property type="molecule type" value="Genomic_DNA"/>
</dbReference>
<feature type="transmembrane region" description="Helical" evidence="10">
    <location>
        <begin position="81"/>
        <end position="100"/>
    </location>
</feature>
<comment type="caution">
    <text evidence="12">The sequence shown here is derived from an EMBL/GenBank/DDBJ whole genome shotgun (WGS) entry which is preliminary data.</text>
</comment>
<evidence type="ECO:0000313" key="12">
    <source>
        <dbReference type="EMBL" id="MBD7999179.1"/>
    </source>
</evidence>
<proteinExistence type="predicted"/>
<dbReference type="CDD" id="cd16917">
    <property type="entry name" value="HATPase_UhpB-NarQ-NarX-like"/>
    <property type="match status" value="1"/>
</dbReference>
<dbReference type="InterPro" id="IPR003594">
    <property type="entry name" value="HATPase_dom"/>
</dbReference>
<keyword evidence="5" id="KW-0547">Nucleotide-binding</keyword>
<dbReference type="SMART" id="SM00387">
    <property type="entry name" value="HATPase_c"/>
    <property type="match status" value="1"/>
</dbReference>
<evidence type="ECO:0000256" key="9">
    <source>
        <dbReference type="SAM" id="MobiDB-lite"/>
    </source>
</evidence>
<evidence type="ECO:0000313" key="13">
    <source>
        <dbReference type="Proteomes" id="UP000633601"/>
    </source>
</evidence>
<dbReference type="Pfam" id="PF02518">
    <property type="entry name" value="HATPase_c"/>
    <property type="match status" value="1"/>
</dbReference>
<dbReference type="Pfam" id="PF07730">
    <property type="entry name" value="HisKA_3"/>
    <property type="match status" value="1"/>
</dbReference>
<feature type="domain" description="Histidine kinase/HSP90-like ATPase" evidence="11">
    <location>
        <begin position="398"/>
        <end position="494"/>
    </location>
</feature>
<evidence type="ECO:0000256" key="3">
    <source>
        <dbReference type="ARBA" id="ARBA00022553"/>
    </source>
</evidence>
<feature type="transmembrane region" description="Helical" evidence="10">
    <location>
        <begin position="180"/>
        <end position="206"/>
    </location>
</feature>
<feature type="transmembrane region" description="Helical" evidence="10">
    <location>
        <begin position="106"/>
        <end position="129"/>
    </location>
</feature>
<comment type="catalytic activity">
    <reaction evidence="1">
        <text>ATP + protein L-histidine = ADP + protein N-phospho-L-histidine.</text>
        <dbReference type="EC" id="2.7.13.3"/>
    </reaction>
</comment>
<keyword evidence="8" id="KW-0902">Two-component regulatory system</keyword>
<dbReference type="InterPro" id="IPR036890">
    <property type="entry name" value="HATPase_C_sf"/>
</dbReference>
<keyword evidence="10" id="KW-1133">Transmembrane helix</keyword>
<dbReference type="PANTHER" id="PTHR24421:SF10">
    <property type="entry name" value="NITRATE_NITRITE SENSOR PROTEIN NARQ"/>
    <property type="match status" value="1"/>
</dbReference>
<name>A0ABR8V324_9CELL</name>
<keyword evidence="4" id="KW-0808">Transferase</keyword>
<gene>
    <name evidence="12" type="ORF">H9640_11515</name>
</gene>
<dbReference type="InterPro" id="IPR050482">
    <property type="entry name" value="Sensor_HK_TwoCompSys"/>
</dbReference>
<dbReference type="InterPro" id="IPR011712">
    <property type="entry name" value="Sig_transdc_His_kin_sub3_dim/P"/>
</dbReference>
<evidence type="ECO:0000256" key="1">
    <source>
        <dbReference type="ARBA" id="ARBA00000085"/>
    </source>
</evidence>
<keyword evidence="10" id="KW-0812">Transmembrane</keyword>
<keyword evidence="7" id="KW-0067">ATP-binding</keyword>
<evidence type="ECO:0000259" key="11">
    <source>
        <dbReference type="SMART" id="SM00387"/>
    </source>
</evidence>
<keyword evidence="6" id="KW-0418">Kinase</keyword>
<dbReference type="EC" id="2.7.13.3" evidence="2"/>
<dbReference type="PANTHER" id="PTHR24421">
    <property type="entry name" value="NITRATE/NITRITE SENSOR PROTEIN NARX-RELATED"/>
    <property type="match status" value="1"/>
</dbReference>
<dbReference type="InterPro" id="IPR025828">
    <property type="entry name" value="Put_sensor_dom"/>
</dbReference>
<accession>A0ABR8V324</accession>
<evidence type="ECO:0000256" key="2">
    <source>
        <dbReference type="ARBA" id="ARBA00012438"/>
    </source>
</evidence>
<sequence>MSAVTSPQPPLGDAAPDGVPSPGYAPSAEPVVSVETPSAAPTGDLSHLGHVPGGLDPRYVDLREPVGFLAAPFSRQTWREFGYLWLSLLVAPFAFTYVMFTVSFTAGILVTVVGLVVSGALVLGARGWGGMYRSMARSMLSVDVLAPAPHTQRRGFWRMLWSNLSDGPGWRAMTFMFVSFFLALVAFVTSVTFFFVSLGAATHWFWSQFLPAQMAADGSWHRGAQMGPDWYVDTPLRQSALAAVGVALWWLWPQIVRGFAQLFRLLTVNLLGPTRASLRVADLEKSRGKTVEDADAKLRRIERDLHDGTQARLVAVAMQLGEAKEQLAAGGDASEALELVDNAHASTKEALVELRELARGIHPPALDNGLAVALETLAARSPLPVTVDVDPGIAPSPAVETIAYFCVAELVTNAAKHARATGVYVLVEELGSRLRLRVRDDGQGGARISTPDARGHRSGLAGLEERVRSVDGTLDLVSPVGGPTVVTVVLPSRV</sequence>
<evidence type="ECO:0000256" key="4">
    <source>
        <dbReference type="ARBA" id="ARBA00022679"/>
    </source>
</evidence>
<dbReference type="Gene3D" id="3.30.565.10">
    <property type="entry name" value="Histidine kinase-like ATPase, C-terminal domain"/>
    <property type="match status" value="1"/>
</dbReference>
<protein>
    <recommendedName>
        <fullName evidence="2">histidine kinase</fullName>
        <ecNumber evidence="2">2.7.13.3</ecNumber>
    </recommendedName>
</protein>
<dbReference type="Proteomes" id="UP000633601">
    <property type="component" value="Unassembled WGS sequence"/>
</dbReference>
<evidence type="ECO:0000256" key="10">
    <source>
        <dbReference type="SAM" id="Phobius"/>
    </source>
</evidence>
<evidence type="ECO:0000256" key="7">
    <source>
        <dbReference type="ARBA" id="ARBA00022840"/>
    </source>
</evidence>
<reference evidence="12 13" key="1">
    <citation type="submission" date="2020-08" db="EMBL/GenBank/DDBJ databases">
        <title>A Genomic Blueprint of the Chicken Gut Microbiome.</title>
        <authorList>
            <person name="Gilroy R."/>
            <person name="Ravi A."/>
            <person name="Getino M."/>
            <person name="Pursley I."/>
            <person name="Horton D.L."/>
            <person name="Alikhan N.-F."/>
            <person name="Baker D."/>
            <person name="Gharbi K."/>
            <person name="Hall N."/>
            <person name="Watson M."/>
            <person name="Adriaenssens E.M."/>
            <person name="Foster-Nyarko E."/>
            <person name="Jarju S."/>
            <person name="Secka A."/>
            <person name="Antonio M."/>
            <person name="Oren A."/>
            <person name="Chaudhuri R."/>
            <person name="La Ragione R.M."/>
            <person name="Hildebrand F."/>
            <person name="Pallen M.J."/>
        </authorList>
    </citation>
    <scope>NUCLEOTIDE SEQUENCE [LARGE SCALE GENOMIC DNA]</scope>
    <source>
        <strain evidence="12 13">Sa2CUA8</strain>
    </source>
</reference>
<evidence type="ECO:0000256" key="5">
    <source>
        <dbReference type="ARBA" id="ARBA00022741"/>
    </source>
</evidence>
<feature type="region of interest" description="Disordered" evidence="9">
    <location>
        <begin position="1"/>
        <end position="49"/>
    </location>
</feature>
<evidence type="ECO:0000256" key="6">
    <source>
        <dbReference type="ARBA" id="ARBA00022777"/>
    </source>
</evidence>
<keyword evidence="10" id="KW-0472">Membrane</keyword>